<dbReference type="SUPFAM" id="SSF56519">
    <property type="entry name" value="Penicillin binding protein dimerisation domain"/>
    <property type="match status" value="1"/>
</dbReference>
<comment type="catalytic activity">
    <reaction evidence="1">
        <text>a beta-lactam + H2O = a substituted beta-amino acid</text>
        <dbReference type="Rhea" id="RHEA:20401"/>
        <dbReference type="ChEBI" id="CHEBI:15377"/>
        <dbReference type="ChEBI" id="CHEBI:35627"/>
        <dbReference type="ChEBI" id="CHEBI:140347"/>
        <dbReference type="EC" id="3.5.2.6"/>
    </reaction>
</comment>
<evidence type="ECO:0000256" key="8">
    <source>
        <dbReference type="ARBA" id="ARBA00023251"/>
    </source>
</evidence>
<dbReference type="GO" id="GO:0008800">
    <property type="term" value="F:beta-lactamase activity"/>
    <property type="evidence" value="ECO:0007669"/>
    <property type="project" value="UniProtKB-EC"/>
</dbReference>
<dbReference type="GO" id="GO:0008658">
    <property type="term" value="F:penicillin binding"/>
    <property type="evidence" value="ECO:0007669"/>
    <property type="project" value="InterPro"/>
</dbReference>
<evidence type="ECO:0000259" key="9">
    <source>
        <dbReference type="Pfam" id="PF00905"/>
    </source>
</evidence>
<dbReference type="Pfam" id="PF03717">
    <property type="entry name" value="PBP_dimer"/>
    <property type="match status" value="1"/>
</dbReference>
<name>A0A955I7D7_9BACT</name>
<dbReference type="EMBL" id="JAGQLI010000100">
    <property type="protein sequence ID" value="MCA9379164.1"/>
    <property type="molecule type" value="Genomic_DNA"/>
</dbReference>
<evidence type="ECO:0000313" key="11">
    <source>
        <dbReference type="EMBL" id="MCA9379164.1"/>
    </source>
</evidence>
<feature type="non-terminal residue" evidence="11">
    <location>
        <position position="1"/>
    </location>
</feature>
<dbReference type="PANTHER" id="PTHR30627">
    <property type="entry name" value="PEPTIDOGLYCAN D,D-TRANSPEPTIDASE"/>
    <property type="match status" value="1"/>
</dbReference>
<dbReference type="GO" id="GO:0005886">
    <property type="term" value="C:plasma membrane"/>
    <property type="evidence" value="ECO:0007669"/>
    <property type="project" value="TreeGrafter"/>
</dbReference>
<comment type="subcellular location">
    <subcellularLocation>
        <location evidence="2">Membrane</location>
    </subcellularLocation>
</comment>
<dbReference type="PANTHER" id="PTHR30627:SF6">
    <property type="entry name" value="BETA-LACTAMASE YBXI-RELATED"/>
    <property type="match status" value="1"/>
</dbReference>
<organism evidence="11 12">
    <name type="scientific">Candidatus Dojkabacteria bacterium</name>
    <dbReference type="NCBI Taxonomy" id="2099670"/>
    <lineage>
        <taxon>Bacteria</taxon>
        <taxon>Candidatus Dojkabacteria</taxon>
    </lineage>
</organism>
<dbReference type="InterPro" id="IPR012338">
    <property type="entry name" value="Beta-lactam/transpept-like"/>
</dbReference>
<dbReference type="EC" id="3.5.2.6" evidence="4"/>
<keyword evidence="7" id="KW-0472">Membrane</keyword>
<feature type="domain" description="Penicillin-binding protein transpeptidase" evidence="9">
    <location>
        <begin position="225"/>
        <end position="520"/>
    </location>
</feature>
<keyword evidence="8" id="KW-0046">Antibiotic resistance</keyword>
<comment type="similarity">
    <text evidence="3">Belongs to the class-D beta-lactamase family.</text>
</comment>
<evidence type="ECO:0000256" key="1">
    <source>
        <dbReference type="ARBA" id="ARBA00001526"/>
    </source>
</evidence>
<evidence type="ECO:0000259" key="10">
    <source>
        <dbReference type="Pfam" id="PF03717"/>
    </source>
</evidence>
<dbReference type="InterPro" id="IPR001460">
    <property type="entry name" value="PCN-bd_Tpept"/>
</dbReference>
<accession>A0A955I7D7</accession>
<keyword evidence="6" id="KW-0378">Hydrolase</keyword>
<evidence type="ECO:0000256" key="4">
    <source>
        <dbReference type="ARBA" id="ARBA00012865"/>
    </source>
</evidence>
<dbReference type="InterPro" id="IPR050515">
    <property type="entry name" value="Beta-lactam/transpept"/>
</dbReference>
<reference evidence="11" key="2">
    <citation type="journal article" date="2021" name="Microbiome">
        <title>Successional dynamics and alternative stable states in a saline activated sludge microbial community over 9 years.</title>
        <authorList>
            <person name="Wang Y."/>
            <person name="Ye J."/>
            <person name="Ju F."/>
            <person name="Liu L."/>
            <person name="Boyd J.A."/>
            <person name="Deng Y."/>
            <person name="Parks D.H."/>
            <person name="Jiang X."/>
            <person name="Yin X."/>
            <person name="Woodcroft B.J."/>
            <person name="Tyson G.W."/>
            <person name="Hugenholtz P."/>
            <person name="Polz M.F."/>
            <person name="Zhang T."/>
        </authorList>
    </citation>
    <scope>NUCLEOTIDE SEQUENCE</scope>
    <source>
        <strain evidence="11">HKST-UBA12</strain>
    </source>
</reference>
<dbReference type="Gene3D" id="3.90.1310.10">
    <property type="entry name" value="Penicillin-binding protein 2a (Domain 2)"/>
    <property type="match status" value="1"/>
</dbReference>
<evidence type="ECO:0000256" key="7">
    <source>
        <dbReference type="ARBA" id="ARBA00023136"/>
    </source>
</evidence>
<dbReference type="Proteomes" id="UP000760819">
    <property type="component" value="Unassembled WGS sequence"/>
</dbReference>
<dbReference type="Gene3D" id="3.40.710.10">
    <property type="entry name" value="DD-peptidase/beta-lactamase superfamily"/>
    <property type="match status" value="1"/>
</dbReference>
<keyword evidence="5" id="KW-0732">Signal</keyword>
<reference evidence="11" key="1">
    <citation type="submission" date="2020-04" db="EMBL/GenBank/DDBJ databases">
        <authorList>
            <person name="Zhang T."/>
        </authorList>
    </citation>
    <scope>NUCLEOTIDE SEQUENCE</scope>
    <source>
        <strain evidence="11">HKST-UBA12</strain>
    </source>
</reference>
<feature type="domain" description="Penicillin-binding protein dimerisation" evidence="10">
    <location>
        <begin position="13"/>
        <end position="181"/>
    </location>
</feature>
<evidence type="ECO:0000256" key="2">
    <source>
        <dbReference type="ARBA" id="ARBA00004370"/>
    </source>
</evidence>
<evidence type="ECO:0000256" key="6">
    <source>
        <dbReference type="ARBA" id="ARBA00022801"/>
    </source>
</evidence>
<evidence type="ECO:0000313" key="12">
    <source>
        <dbReference type="Proteomes" id="UP000760819"/>
    </source>
</evidence>
<dbReference type="SUPFAM" id="SSF56601">
    <property type="entry name" value="beta-lactamase/transpeptidase-like"/>
    <property type="match status" value="1"/>
</dbReference>
<comment type="caution">
    <text evidence="11">The sequence shown here is derived from an EMBL/GenBank/DDBJ whole genome shotgun (WGS) entry which is preliminary data.</text>
</comment>
<dbReference type="GO" id="GO:0071555">
    <property type="term" value="P:cell wall organization"/>
    <property type="evidence" value="ECO:0007669"/>
    <property type="project" value="TreeGrafter"/>
</dbReference>
<evidence type="ECO:0000256" key="3">
    <source>
        <dbReference type="ARBA" id="ARBA00007898"/>
    </source>
</evidence>
<dbReference type="AlphaFoldDB" id="A0A955I7D7"/>
<protein>
    <recommendedName>
        <fullName evidence="4">beta-lactamase</fullName>
        <ecNumber evidence="4">3.5.2.6</ecNumber>
    </recommendedName>
</protein>
<dbReference type="InterPro" id="IPR036138">
    <property type="entry name" value="PBP_dimer_sf"/>
</dbReference>
<dbReference type="InterPro" id="IPR005311">
    <property type="entry name" value="PBP_dimer"/>
</dbReference>
<sequence>QAAAFGRSQQEEIPALRGSIYAKDGTTLAYSEPRYDVYVWLPELQYRELKGLQTRADFTEKVGALTDYTGEQLAQYLEEMENNGVRWIKIAGQVTVEAREKIMNLTVEGDSGAKLAGYDFIETSKRIYPEGSLASQTIGLTNQDDDGNTIGLGGIEGEWDGNLEPIAGYLSGERDAKGNAIGISTERTIESVRGNSIYTSVDKHLQQIVEQHLKWAVETYNADSGSVVIMDPHDGSIMALANYPTYDANLRENKDASAYGNKAVSEPYEIGSVGKIFTLSTAIDLGVVTPDSVIIQGHNGCESISDDLLPVCTHDKLPQPPMPIKDAFALSDNIYFLHLGQLIEKQDFYNSLQKFGIGHASGVDLQGESFGYLKDWEKWNIADVSAYSYGHSYQINLVQATAAVAAVANGGVLMQPHVVQKVVQADGTEIDFEPQVINRVIKPETAALMSSMMYVIYQNNLFWWEHQYDDLRSYNIALKSGTALIPDKYGYTNEINATYAGYDANPEHTFVMLARLERPDGSLASMNTRVLWMEIFRDIKDYLGVKRLGQ</sequence>
<dbReference type="Pfam" id="PF00905">
    <property type="entry name" value="Transpeptidase"/>
    <property type="match status" value="1"/>
</dbReference>
<evidence type="ECO:0000256" key="5">
    <source>
        <dbReference type="ARBA" id="ARBA00022729"/>
    </source>
</evidence>
<dbReference type="GO" id="GO:0046677">
    <property type="term" value="P:response to antibiotic"/>
    <property type="evidence" value="ECO:0007669"/>
    <property type="project" value="UniProtKB-KW"/>
</dbReference>
<proteinExistence type="inferred from homology"/>
<gene>
    <name evidence="11" type="ORF">KC640_01935</name>
</gene>